<protein>
    <submittedName>
        <fullName evidence="1">Uncharacterized protein</fullName>
    </submittedName>
</protein>
<keyword evidence="2" id="KW-1185">Reference proteome</keyword>
<dbReference type="EMBL" id="JASPKY010000237">
    <property type="protein sequence ID" value="KAK9717684.1"/>
    <property type="molecule type" value="Genomic_DNA"/>
</dbReference>
<accession>A0AAW1KH36</accession>
<proteinExistence type="predicted"/>
<name>A0AAW1KH36_POPJA</name>
<reference evidence="1 2" key="1">
    <citation type="journal article" date="2024" name="BMC Genomics">
        <title>De novo assembly and annotation of Popillia japonica's genome with initial clues to its potential as an invasive pest.</title>
        <authorList>
            <person name="Cucini C."/>
            <person name="Boschi S."/>
            <person name="Funari R."/>
            <person name="Cardaioli E."/>
            <person name="Iannotti N."/>
            <person name="Marturano G."/>
            <person name="Paoli F."/>
            <person name="Bruttini M."/>
            <person name="Carapelli A."/>
            <person name="Frati F."/>
            <person name="Nardi F."/>
        </authorList>
    </citation>
    <scope>NUCLEOTIDE SEQUENCE [LARGE SCALE GENOMIC DNA]</scope>
    <source>
        <strain evidence="1">DMR45628</strain>
    </source>
</reference>
<organism evidence="1 2">
    <name type="scientific">Popillia japonica</name>
    <name type="common">Japanese beetle</name>
    <dbReference type="NCBI Taxonomy" id="7064"/>
    <lineage>
        <taxon>Eukaryota</taxon>
        <taxon>Metazoa</taxon>
        <taxon>Ecdysozoa</taxon>
        <taxon>Arthropoda</taxon>
        <taxon>Hexapoda</taxon>
        <taxon>Insecta</taxon>
        <taxon>Pterygota</taxon>
        <taxon>Neoptera</taxon>
        <taxon>Endopterygota</taxon>
        <taxon>Coleoptera</taxon>
        <taxon>Polyphaga</taxon>
        <taxon>Scarabaeiformia</taxon>
        <taxon>Scarabaeidae</taxon>
        <taxon>Rutelinae</taxon>
        <taxon>Popillia</taxon>
    </lineage>
</organism>
<dbReference type="AlphaFoldDB" id="A0AAW1KH36"/>
<evidence type="ECO:0000313" key="1">
    <source>
        <dbReference type="EMBL" id="KAK9717684.1"/>
    </source>
</evidence>
<gene>
    <name evidence="1" type="ORF">QE152_g23597</name>
</gene>
<sequence>MADEIKIPIFDCKEYECWKKRIMMILKLKKCQEVVTSERTETEKEDEWDAKDLKAIDSGCSSDHIINNDCSDHIINNDKYFSDFVELKEPVNVKVGDGRCLKVS</sequence>
<dbReference type="Proteomes" id="UP001458880">
    <property type="component" value="Unassembled WGS sequence"/>
</dbReference>
<comment type="caution">
    <text evidence="1">The sequence shown here is derived from an EMBL/GenBank/DDBJ whole genome shotgun (WGS) entry which is preliminary data.</text>
</comment>
<evidence type="ECO:0000313" key="2">
    <source>
        <dbReference type="Proteomes" id="UP001458880"/>
    </source>
</evidence>